<dbReference type="AlphaFoldDB" id="A0A4C1YG13"/>
<keyword evidence="2" id="KW-1185">Reference proteome</keyword>
<dbReference type="Proteomes" id="UP000299102">
    <property type="component" value="Unassembled WGS sequence"/>
</dbReference>
<comment type="caution">
    <text evidence="1">The sequence shown here is derived from an EMBL/GenBank/DDBJ whole genome shotgun (WGS) entry which is preliminary data.</text>
</comment>
<gene>
    <name evidence="1" type="ORF">EVAR_19960_1</name>
</gene>
<proteinExistence type="predicted"/>
<evidence type="ECO:0000313" key="2">
    <source>
        <dbReference type="Proteomes" id="UP000299102"/>
    </source>
</evidence>
<accession>A0A4C1YG13</accession>
<sequence>MIFISGQIIRVPVLAASAGRQHQSACDRDESRRAVPTPLFIAARLMFSFIPVMGDATRCGGSARPSSPLKSPLQNADKAWRGSNLQSYRYHSEPFETGRLPSAAARPAVAHIPKRDE</sequence>
<organism evidence="1 2">
    <name type="scientific">Eumeta variegata</name>
    <name type="common">Bagworm moth</name>
    <name type="synonym">Eumeta japonica</name>
    <dbReference type="NCBI Taxonomy" id="151549"/>
    <lineage>
        <taxon>Eukaryota</taxon>
        <taxon>Metazoa</taxon>
        <taxon>Ecdysozoa</taxon>
        <taxon>Arthropoda</taxon>
        <taxon>Hexapoda</taxon>
        <taxon>Insecta</taxon>
        <taxon>Pterygota</taxon>
        <taxon>Neoptera</taxon>
        <taxon>Endopterygota</taxon>
        <taxon>Lepidoptera</taxon>
        <taxon>Glossata</taxon>
        <taxon>Ditrysia</taxon>
        <taxon>Tineoidea</taxon>
        <taxon>Psychidae</taxon>
        <taxon>Oiketicinae</taxon>
        <taxon>Eumeta</taxon>
    </lineage>
</organism>
<name>A0A4C1YG13_EUMVA</name>
<evidence type="ECO:0000313" key="1">
    <source>
        <dbReference type="EMBL" id="GBP75311.1"/>
    </source>
</evidence>
<dbReference type="EMBL" id="BGZK01001243">
    <property type="protein sequence ID" value="GBP75311.1"/>
    <property type="molecule type" value="Genomic_DNA"/>
</dbReference>
<reference evidence="1 2" key="1">
    <citation type="journal article" date="2019" name="Commun. Biol.">
        <title>The bagworm genome reveals a unique fibroin gene that provides high tensile strength.</title>
        <authorList>
            <person name="Kono N."/>
            <person name="Nakamura H."/>
            <person name="Ohtoshi R."/>
            <person name="Tomita M."/>
            <person name="Numata K."/>
            <person name="Arakawa K."/>
        </authorList>
    </citation>
    <scope>NUCLEOTIDE SEQUENCE [LARGE SCALE GENOMIC DNA]</scope>
</reference>
<protein>
    <submittedName>
        <fullName evidence="1">Uncharacterized protein</fullName>
    </submittedName>
</protein>